<dbReference type="GO" id="GO:0061630">
    <property type="term" value="F:ubiquitin protein ligase activity"/>
    <property type="evidence" value="ECO:0007669"/>
    <property type="project" value="TreeGrafter"/>
</dbReference>
<dbReference type="Gene3D" id="2.30.280.10">
    <property type="entry name" value="SRA-YDG"/>
    <property type="match status" value="1"/>
</dbReference>
<evidence type="ECO:0000256" key="3">
    <source>
        <dbReference type="SAM" id="MobiDB-lite"/>
    </source>
</evidence>
<evidence type="ECO:0000313" key="6">
    <source>
        <dbReference type="Proteomes" id="UP000789831"/>
    </source>
</evidence>
<protein>
    <submittedName>
        <fullName evidence="5">12194_t:CDS:1</fullName>
    </submittedName>
</protein>
<dbReference type="FunFam" id="2.30.280.10:FF:000005">
    <property type="entry name" value="E3 ubiquitin-protein ligase UHRF1"/>
    <property type="match status" value="1"/>
</dbReference>
<dbReference type="Pfam" id="PF02182">
    <property type="entry name" value="SAD_SRA"/>
    <property type="match status" value="1"/>
</dbReference>
<keyword evidence="6" id="KW-1185">Reference proteome</keyword>
<dbReference type="GO" id="GO:0005634">
    <property type="term" value="C:nucleus"/>
    <property type="evidence" value="ECO:0007669"/>
    <property type="project" value="UniProtKB-SubCell"/>
</dbReference>
<dbReference type="InterPro" id="IPR036987">
    <property type="entry name" value="SRA-YDG_sf"/>
</dbReference>
<feature type="region of interest" description="Disordered" evidence="3">
    <location>
        <begin position="273"/>
        <end position="317"/>
    </location>
</feature>
<gene>
    <name evidence="5" type="ORF">AGERDE_LOCUS4391</name>
</gene>
<dbReference type="PANTHER" id="PTHR14140">
    <property type="entry name" value="E3 UBIQUITIN-PROTEIN LIGASE UHRF-RELATED"/>
    <property type="match status" value="1"/>
</dbReference>
<reference evidence="5" key="1">
    <citation type="submission" date="2021-06" db="EMBL/GenBank/DDBJ databases">
        <authorList>
            <person name="Kallberg Y."/>
            <person name="Tangrot J."/>
            <person name="Rosling A."/>
        </authorList>
    </citation>
    <scope>NUCLEOTIDE SEQUENCE</scope>
    <source>
        <strain evidence="5">MT106</strain>
    </source>
</reference>
<dbReference type="GO" id="GO:0016567">
    <property type="term" value="P:protein ubiquitination"/>
    <property type="evidence" value="ECO:0007669"/>
    <property type="project" value="TreeGrafter"/>
</dbReference>
<evidence type="ECO:0000313" key="5">
    <source>
        <dbReference type="EMBL" id="CAG8503969.1"/>
    </source>
</evidence>
<dbReference type="AlphaFoldDB" id="A0A9N9F2G4"/>
<dbReference type="InterPro" id="IPR003105">
    <property type="entry name" value="SRA_YDG"/>
</dbReference>
<dbReference type="OrthoDB" id="2270193at2759"/>
<name>A0A9N9F2G4_9GLOM</name>
<dbReference type="Proteomes" id="UP000789831">
    <property type="component" value="Unassembled WGS sequence"/>
</dbReference>
<keyword evidence="1 2" id="KW-0539">Nucleus</keyword>
<organism evidence="5 6">
    <name type="scientific">Ambispora gerdemannii</name>
    <dbReference type="NCBI Taxonomy" id="144530"/>
    <lineage>
        <taxon>Eukaryota</taxon>
        <taxon>Fungi</taxon>
        <taxon>Fungi incertae sedis</taxon>
        <taxon>Mucoromycota</taxon>
        <taxon>Glomeromycotina</taxon>
        <taxon>Glomeromycetes</taxon>
        <taxon>Archaeosporales</taxon>
        <taxon>Ambisporaceae</taxon>
        <taxon>Ambispora</taxon>
    </lineage>
</organism>
<dbReference type="GO" id="GO:0044027">
    <property type="term" value="P:negative regulation of gene expression via chromosomal CpG island methylation"/>
    <property type="evidence" value="ECO:0007669"/>
    <property type="project" value="TreeGrafter"/>
</dbReference>
<dbReference type="EMBL" id="CAJVPL010000502">
    <property type="protein sequence ID" value="CAG8503969.1"/>
    <property type="molecule type" value="Genomic_DNA"/>
</dbReference>
<dbReference type="PANTHER" id="PTHR14140:SF27">
    <property type="entry name" value="OS04G0289800 PROTEIN"/>
    <property type="match status" value="1"/>
</dbReference>
<comment type="caution">
    <text evidence="5">The sequence shown here is derived from an EMBL/GenBank/DDBJ whole genome shotgun (WGS) entry which is preliminary data.</text>
</comment>
<proteinExistence type="predicted"/>
<sequence length="317" mass="35636">MSNLVKNKKNEENNKHLSEYEVRRLENLASNQKMLQALGLDKPPSFAFPVPTKSSALVKSKRKAPFKPSVIAARRSQRQCVVRKTAELDSASRRRSERVASRDRNPQVFGHIPGIEIGTTWKMRMHCSQDGVHAPTVAGISGNQQEGAYSIALSGGYEDDIDWGEAFTYTGCGGRDLKGSRANPKNLRTAKQSKDQTMEGLNLALKVSCDTGRPVRVIRGYKLNSPYAPVSGYRYDGLYRVEKCWEDRGLSGFQVVKFAFVRLPKQPPIEIRVNYDAEDEETEDEHNSVRDDDETEETDNKIKKSEKSSNINHNNLS</sequence>
<dbReference type="SUPFAM" id="SSF88697">
    <property type="entry name" value="PUA domain-like"/>
    <property type="match status" value="1"/>
</dbReference>
<accession>A0A9N9F2G4</accession>
<comment type="subcellular location">
    <subcellularLocation>
        <location evidence="2">Nucleus</location>
    </subcellularLocation>
</comment>
<evidence type="ECO:0000256" key="1">
    <source>
        <dbReference type="ARBA" id="ARBA00023242"/>
    </source>
</evidence>
<feature type="compositionally biased region" description="Basic and acidic residues" evidence="3">
    <location>
        <begin position="298"/>
        <end position="307"/>
    </location>
</feature>
<feature type="domain" description="YDG" evidence="4">
    <location>
        <begin position="110"/>
        <end position="262"/>
    </location>
</feature>
<dbReference type="InterPro" id="IPR015947">
    <property type="entry name" value="PUA-like_sf"/>
</dbReference>
<dbReference type="SMART" id="SM00466">
    <property type="entry name" value="SRA"/>
    <property type="match status" value="1"/>
</dbReference>
<dbReference type="PROSITE" id="PS51015">
    <property type="entry name" value="YDG"/>
    <property type="match status" value="1"/>
</dbReference>
<feature type="compositionally biased region" description="Low complexity" evidence="3">
    <location>
        <begin position="308"/>
        <end position="317"/>
    </location>
</feature>
<evidence type="ECO:0000256" key="2">
    <source>
        <dbReference type="PROSITE-ProRule" id="PRU00358"/>
    </source>
</evidence>
<evidence type="ECO:0000259" key="4">
    <source>
        <dbReference type="PROSITE" id="PS51015"/>
    </source>
</evidence>
<dbReference type="InterPro" id="IPR045134">
    <property type="entry name" value="UHRF1/2-like"/>
</dbReference>